<name>A0ABY3XCV2_9GAMM</name>
<evidence type="ECO:0000313" key="2">
    <source>
        <dbReference type="Proteomes" id="UP000829194"/>
    </source>
</evidence>
<sequence length="208" mass="23455">MLRWFRPLAGDMKNIQGCPLEPGHKRSLLACVHERRRHDVDKNEMVKGFSQNDAVVILKTNGETIQGYLSKIDLAQDCFVIQVAAYIGLDGKVERQDLVECKFGDVDTISKLGNEPKNPPTFDADLKQYPIGKYLMIWGKHDGSINPTIEQGVLKSINLDKRTLVLHNITYDQDRTVNIDRISFIDDTRSGPGALGAVQTLDWHLRPD</sequence>
<reference evidence="1 2" key="1">
    <citation type="submission" date="2022-03" db="EMBL/GenBank/DDBJ databases">
        <title>Complete genome sequence of Lysobacter capsici VKM B-2533 and Lysobacter gummosus 10.1.1, promising sources of lytic agents.</title>
        <authorList>
            <person name="Tarlachkov S.V."/>
            <person name="Kudryakova I.V."/>
            <person name="Afoshin A.S."/>
            <person name="Leontyevskaya E.A."/>
            <person name="Leontyevskaya N.V."/>
        </authorList>
    </citation>
    <scope>NUCLEOTIDE SEQUENCE [LARGE SCALE GENOMIC DNA]</scope>
    <source>
        <strain evidence="1 2">10.1.1</strain>
    </source>
</reference>
<dbReference type="Proteomes" id="UP000829194">
    <property type="component" value="Chromosome"/>
</dbReference>
<keyword evidence="2" id="KW-1185">Reference proteome</keyword>
<gene>
    <name evidence="1" type="ORF">MOV92_22140</name>
</gene>
<organism evidence="1 2">
    <name type="scientific">Lysobacter gummosus</name>
    <dbReference type="NCBI Taxonomy" id="262324"/>
    <lineage>
        <taxon>Bacteria</taxon>
        <taxon>Pseudomonadati</taxon>
        <taxon>Pseudomonadota</taxon>
        <taxon>Gammaproteobacteria</taxon>
        <taxon>Lysobacterales</taxon>
        <taxon>Lysobacteraceae</taxon>
        <taxon>Lysobacter</taxon>
    </lineage>
</organism>
<dbReference type="RefSeq" id="WP_148649069.1">
    <property type="nucleotide sequence ID" value="NZ_CP011131.1"/>
</dbReference>
<protein>
    <submittedName>
        <fullName evidence="1">Uncharacterized protein</fullName>
    </submittedName>
</protein>
<dbReference type="EMBL" id="CP093547">
    <property type="protein sequence ID" value="UNP29137.1"/>
    <property type="molecule type" value="Genomic_DNA"/>
</dbReference>
<proteinExistence type="predicted"/>
<accession>A0ABY3XCV2</accession>
<evidence type="ECO:0000313" key="1">
    <source>
        <dbReference type="EMBL" id="UNP29137.1"/>
    </source>
</evidence>